<dbReference type="Gene3D" id="3.40.50.2300">
    <property type="match status" value="2"/>
</dbReference>
<organism evidence="5 6">
    <name type="scientific">Pedococcus dokdonensis</name>
    <dbReference type="NCBI Taxonomy" id="443156"/>
    <lineage>
        <taxon>Bacteria</taxon>
        <taxon>Bacillati</taxon>
        <taxon>Actinomycetota</taxon>
        <taxon>Actinomycetes</taxon>
        <taxon>Micrococcales</taxon>
        <taxon>Intrasporangiaceae</taxon>
        <taxon>Pedococcus</taxon>
    </lineage>
</organism>
<accession>A0A1H0TWT3</accession>
<reference evidence="6" key="1">
    <citation type="submission" date="2016-10" db="EMBL/GenBank/DDBJ databases">
        <authorList>
            <person name="Varghese N."/>
            <person name="Submissions S."/>
        </authorList>
    </citation>
    <scope>NUCLEOTIDE SEQUENCE [LARGE SCALE GENOMIC DNA]</scope>
    <source>
        <strain evidence="6">DSM 22329</strain>
    </source>
</reference>
<dbReference type="AlphaFoldDB" id="A0A1H0TWT3"/>
<dbReference type="PANTHER" id="PTHR30146">
    <property type="entry name" value="LACI-RELATED TRANSCRIPTIONAL REPRESSOR"/>
    <property type="match status" value="1"/>
</dbReference>
<dbReference type="CDD" id="cd06267">
    <property type="entry name" value="PBP1_LacI_sugar_binding-like"/>
    <property type="match status" value="1"/>
</dbReference>
<dbReference type="GO" id="GO:0000976">
    <property type="term" value="F:transcription cis-regulatory region binding"/>
    <property type="evidence" value="ECO:0007669"/>
    <property type="project" value="TreeGrafter"/>
</dbReference>
<proteinExistence type="predicted"/>
<name>A0A1H0TWT3_9MICO</name>
<dbReference type="InterPro" id="IPR046335">
    <property type="entry name" value="LacI/GalR-like_sensor"/>
</dbReference>
<evidence type="ECO:0000313" key="5">
    <source>
        <dbReference type="EMBL" id="SDP58414.1"/>
    </source>
</evidence>
<sequence length="343" mass="35921">MTRRTTIVEVAELAGVSISSVSRVLNGIPARKGTEEKVRSAAAQLGYTPDATGRALKLGSSLQVAFAVDDIGNPVYTEMMQGVEEGMSGSGARLVVASTGHDKHDLLSLVQSLSRGYADALVISPLQRTPELVQALLDAPVPVVVIGDLGPDVPLDVVRTDSRRGVVLAHEHLVASGRRRIAFVNGPTDTSPGRARLEGFQTAVATSGAAGPVIQASGFTVTAGEEAWAQLEALGPRHRPDAVLAANDLLALGVMRAALNAGRRLPRQLGVVGIDDIQFARIFSPSLTSVSLQARERGRLAAELLLERIATPGTPARTRFVAPELVVRESSRSATDAALGQSS</sequence>
<keyword evidence="1" id="KW-0805">Transcription regulation</keyword>
<dbReference type="SUPFAM" id="SSF53822">
    <property type="entry name" value="Periplasmic binding protein-like I"/>
    <property type="match status" value="1"/>
</dbReference>
<evidence type="ECO:0000256" key="1">
    <source>
        <dbReference type="ARBA" id="ARBA00023015"/>
    </source>
</evidence>
<dbReference type="CDD" id="cd01392">
    <property type="entry name" value="HTH_LacI"/>
    <property type="match status" value="1"/>
</dbReference>
<dbReference type="Pfam" id="PF00356">
    <property type="entry name" value="LacI"/>
    <property type="match status" value="1"/>
</dbReference>
<dbReference type="PROSITE" id="PS50932">
    <property type="entry name" value="HTH_LACI_2"/>
    <property type="match status" value="1"/>
</dbReference>
<dbReference type="SMART" id="SM00354">
    <property type="entry name" value="HTH_LACI"/>
    <property type="match status" value="1"/>
</dbReference>
<keyword evidence="2" id="KW-0238">DNA-binding</keyword>
<dbReference type="InterPro" id="IPR010982">
    <property type="entry name" value="Lambda_DNA-bd_dom_sf"/>
</dbReference>
<evidence type="ECO:0000256" key="2">
    <source>
        <dbReference type="ARBA" id="ARBA00023125"/>
    </source>
</evidence>
<dbReference type="SUPFAM" id="SSF47413">
    <property type="entry name" value="lambda repressor-like DNA-binding domains"/>
    <property type="match status" value="1"/>
</dbReference>
<dbReference type="PANTHER" id="PTHR30146:SF109">
    <property type="entry name" value="HTH-TYPE TRANSCRIPTIONAL REGULATOR GALS"/>
    <property type="match status" value="1"/>
</dbReference>
<evidence type="ECO:0000259" key="4">
    <source>
        <dbReference type="PROSITE" id="PS50932"/>
    </source>
</evidence>
<dbReference type="RefSeq" id="WP_091787189.1">
    <property type="nucleotide sequence ID" value="NZ_LT629711.1"/>
</dbReference>
<evidence type="ECO:0000256" key="3">
    <source>
        <dbReference type="ARBA" id="ARBA00023163"/>
    </source>
</evidence>
<keyword evidence="6" id="KW-1185">Reference proteome</keyword>
<dbReference type="Gene3D" id="1.10.260.40">
    <property type="entry name" value="lambda repressor-like DNA-binding domains"/>
    <property type="match status" value="1"/>
</dbReference>
<protein>
    <submittedName>
        <fullName evidence="5">Transcriptional regulator, LacI family</fullName>
    </submittedName>
</protein>
<dbReference type="OrthoDB" id="2854648at2"/>
<dbReference type="Pfam" id="PF13377">
    <property type="entry name" value="Peripla_BP_3"/>
    <property type="match status" value="1"/>
</dbReference>
<dbReference type="InterPro" id="IPR000843">
    <property type="entry name" value="HTH_LacI"/>
</dbReference>
<evidence type="ECO:0000313" key="6">
    <source>
        <dbReference type="Proteomes" id="UP000199077"/>
    </source>
</evidence>
<keyword evidence="3" id="KW-0804">Transcription</keyword>
<dbReference type="EMBL" id="LT629711">
    <property type="protein sequence ID" value="SDP58414.1"/>
    <property type="molecule type" value="Genomic_DNA"/>
</dbReference>
<feature type="domain" description="HTH lacI-type" evidence="4">
    <location>
        <begin position="5"/>
        <end position="58"/>
    </location>
</feature>
<dbReference type="STRING" id="443156.SAMN04489867_3015"/>
<dbReference type="GO" id="GO:0003700">
    <property type="term" value="F:DNA-binding transcription factor activity"/>
    <property type="evidence" value="ECO:0007669"/>
    <property type="project" value="TreeGrafter"/>
</dbReference>
<gene>
    <name evidence="5" type="ORF">SAMN04489867_3015</name>
</gene>
<dbReference type="Proteomes" id="UP000199077">
    <property type="component" value="Chromosome I"/>
</dbReference>
<dbReference type="InterPro" id="IPR028082">
    <property type="entry name" value="Peripla_BP_I"/>
</dbReference>
<dbReference type="PROSITE" id="PS00356">
    <property type="entry name" value="HTH_LACI_1"/>
    <property type="match status" value="1"/>
</dbReference>